<dbReference type="CDD" id="cd07247">
    <property type="entry name" value="SgaA_N_like"/>
    <property type="match status" value="1"/>
</dbReference>
<dbReference type="GeneID" id="87888825"/>
<organism evidence="2 3">
    <name type="scientific">Chaetomium strumarium</name>
    <dbReference type="NCBI Taxonomy" id="1170767"/>
    <lineage>
        <taxon>Eukaryota</taxon>
        <taxon>Fungi</taxon>
        <taxon>Dikarya</taxon>
        <taxon>Ascomycota</taxon>
        <taxon>Pezizomycotina</taxon>
        <taxon>Sordariomycetes</taxon>
        <taxon>Sordariomycetidae</taxon>
        <taxon>Sordariales</taxon>
        <taxon>Chaetomiaceae</taxon>
        <taxon>Chaetomium</taxon>
    </lineage>
</organism>
<keyword evidence="3" id="KW-1185">Reference proteome</keyword>
<dbReference type="PANTHER" id="PTHR33993">
    <property type="entry name" value="GLYOXALASE-RELATED"/>
    <property type="match status" value="1"/>
</dbReference>
<protein>
    <recommendedName>
        <fullName evidence="1">VOC domain-containing protein</fullName>
    </recommendedName>
</protein>
<evidence type="ECO:0000313" key="3">
    <source>
        <dbReference type="Proteomes" id="UP001273166"/>
    </source>
</evidence>
<dbReference type="PANTHER" id="PTHR33993:SF14">
    <property type="entry name" value="GB|AAF24581.1"/>
    <property type="match status" value="1"/>
</dbReference>
<dbReference type="InterPro" id="IPR004360">
    <property type="entry name" value="Glyas_Fos-R_dOase_dom"/>
</dbReference>
<reference evidence="2" key="1">
    <citation type="journal article" date="2023" name="Mol. Phylogenet. Evol.">
        <title>Genome-scale phylogeny and comparative genomics of the fungal order Sordariales.</title>
        <authorList>
            <person name="Hensen N."/>
            <person name="Bonometti L."/>
            <person name="Westerberg I."/>
            <person name="Brannstrom I.O."/>
            <person name="Guillou S."/>
            <person name="Cros-Aarteil S."/>
            <person name="Calhoun S."/>
            <person name="Haridas S."/>
            <person name="Kuo A."/>
            <person name="Mondo S."/>
            <person name="Pangilinan J."/>
            <person name="Riley R."/>
            <person name="LaButti K."/>
            <person name="Andreopoulos B."/>
            <person name="Lipzen A."/>
            <person name="Chen C."/>
            <person name="Yan M."/>
            <person name="Daum C."/>
            <person name="Ng V."/>
            <person name="Clum A."/>
            <person name="Steindorff A."/>
            <person name="Ohm R.A."/>
            <person name="Martin F."/>
            <person name="Silar P."/>
            <person name="Natvig D.O."/>
            <person name="Lalanne C."/>
            <person name="Gautier V."/>
            <person name="Ament-Velasquez S.L."/>
            <person name="Kruys A."/>
            <person name="Hutchinson M.I."/>
            <person name="Powell A.J."/>
            <person name="Barry K."/>
            <person name="Miller A.N."/>
            <person name="Grigoriev I.V."/>
            <person name="Debuchy R."/>
            <person name="Gladieux P."/>
            <person name="Hiltunen Thoren M."/>
            <person name="Johannesson H."/>
        </authorList>
    </citation>
    <scope>NUCLEOTIDE SEQUENCE</scope>
    <source>
        <strain evidence="2">CBS 333.67</strain>
    </source>
</reference>
<reference evidence="2" key="2">
    <citation type="submission" date="2023-06" db="EMBL/GenBank/DDBJ databases">
        <authorList>
            <consortium name="Lawrence Berkeley National Laboratory"/>
            <person name="Mondo S.J."/>
            <person name="Hensen N."/>
            <person name="Bonometti L."/>
            <person name="Westerberg I."/>
            <person name="Brannstrom I.O."/>
            <person name="Guillou S."/>
            <person name="Cros-Aarteil S."/>
            <person name="Calhoun S."/>
            <person name="Haridas S."/>
            <person name="Kuo A."/>
            <person name="Pangilinan J."/>
            <person name="Riley R."/>
            <person name="Labutti K."/>
            <person name="Andreopoulos B."/>
            <person name="Lipzen A."/>
            <person name="Chen C."/>
            <person name="Yanf M."/>
            <person name="Daum C."/>
            <person name="Ng V."/>
            <person name="Clum A."/>
            <person name="Steindorff A."/>
            <person name="Ohm R."/>
            <person name="Martin F."/>
            <person name="Silar P."/>
            <person name="Natvig D."/>
            <person name="Lalanne C."/>
            <person name="Gautier V."/>
            <person name="Ament-Velasquez S.L."/>
            <person name="Kruys A."/>
            <person name="Hutchinson M.I."/>
            <person name="Powell A.J."/>
            <person name="Barry K."/>
            <person name="Miller A.N."/>
            <person name="Grigoriev I.V."/>
            <person name="Debuchy R."/>
            <person name="Gladieux P."/>
            <person name="Thoren M.H."/>
            <person name="Johannesson H."/>
        </authorList>
    </citation>
    <scope>NUCLEOTIDE SEQUENCE</scope>
    <source>
        <strain evidence="2">CBS 333.67</strain>
    </source>
</reference>
<dbReference type="InterPro" id="IPR037523">
    <property type="entry name" value="VOC_core"/>
</dbReference>
<name>A0AAJ0GMV2_9PEZI</name>
<sequence>MMSFCPFQVPKDYTSRSLLVRYSIASKPTRHRCVTSHTKAKMSDWKPPKAGCPVWLGISTKDLSRAEAFYATVFNWTFKDAPRREDHQPDHHAKTRLFDLTPGGVALSGGLQHRPEDEGTGTPAAGPGGVCLYWLVEDLGRVAEVIVKAGGKMVGSAEPLKEGESGLYRYFEDTEGNVGGVYQMV</sequence>
<dbReference type="InterPro" id="IPR029068">
    <property type="entry name" value="Glyas_Bleomycin-R_OHBP_Dase"/>
</dbReference>
<dbReference type="EMBL" id="JAUDZG010000007">
    <property type="protein sequence ID" value="KAK3302640.1"/>
    <property type="molecule type" value="Genomic_DNA"/>
</dbReference>
<gene>
    <name evidence="2" type="ORF">B0T15DRAFT_543513</name>
</gene>
<dbReference type="SUPFAM" id="SSF54593">
    <property type="entry name" value="Glyoxalase/Bleomycin resistance protein/Dihydroxybiphenyl dioxygenase"/>
    <property type="match status" value="1"/>
</dbReference>
<dbReference type="Gene3D" id="3.10.180.10">
    <property type="entry name" value="2,3-Dihydroxybiphenyl 1,2-Dioxygenase, domain 1"/>
    <property type="match status" value="1"/>
</dbReference>
<evidence type="ECO:0000313" key="2">
    <source>
        <dbReference type="EMBL" id="KAK3302640.1"/>
    </source>
</evidence>
<dbReference type="Pfam" id="PF00903">
    <property type="entry name" value="Glyoxalase"/>
    <property type="match status" value="1"/>
</dbReference>
<evidence type="ECO:0000259" key="1">
    <source>
        <dbReference type="PROSITE" id="PS51819"/>
    </source>
</evidence>
<feature type="domain" description="VOC" evidence="1">
    <location>
        <begin position="52"/>
        <end position="184"/>
    </location>
</feature>
<proteinExistence type="predicted"/>
<dbReference type="PROSITE" id="PS51819">
    <property type="entry name" value="VOC"/>
    <property type="match status" value="1"/>
</dbReference>
<comment type="caution">
    <text evidence="2">The sequence shown here is derived from an EMBL/GenBank/DDBJ whole genome shotgun (WGS) entry which is preliminary data.</text>
</comment>
<accession>A0AAJ0GMV2</accession>
<dbReference type="Proteomes" id="UP001273166">
    <property type="component" value="Unassembled WGS sequence"/>
</dbReference>
<dbReference type="RefSeq" id="XP_062718420.1">
    <property type="nucleotide sequence ID" value="XM_062869996.1"/>
</dbReference>
<dbReference type="AlphaFoldDB" id="A0AAJ0GMV2"/>
<dbReference type="InterPro" id="IPR052164">
    <property type="entry name" value="Anthracycline_SecMetBiosynth"/>
</dbReference>